<evidence type="ECO:0000313" key="3">
    <source>
        <dbReference type="Proteomes" id="UP000640489"/>
    </source>
</evidence>
<name>A0A930VCC1_9ACTN</name>
<organism evidence="2 3">
    <name type="scientific">Nocardioides islandensis</name>
    <dbReference type="NCBI Taxonomy" id="433663"/>
    <lineage>
        <taxon>Bacteria</taxon>
        <taxon>Bacillati</taxon>
        <taxon>Actinomycetota</taxon>
        <taxon>Actinomycetes</taxon>
        <taxon>Propionibacteriales</taxon>
        <taxon>Nocardioidaceae</taxon>
        <taxon>Nocardioides</taxon>
    </lineage>
</organism>
<dbReference type="Proteomes" id="UP000640489">
    <property type="component" value="Unassembled WGS sequence"/>
</dbReference>
<accession>A0A930VCC1</accession>
<dbReference type="InterPro" id="IPR009781">
    <property type="entry name" value="DUF1345"/>
</dbReference>
<evidence type="ECO:0000256" key="1">
    <source>
        <dbReference type="SAM" id="Phobius"/>
    </source>
</evidence>
<gene>
    <name evidence="2" type="ORF">ISU07_04390</name>
</gene>
<keyword evidence="1" id="KW-0812">Transmembrane</keyword>
<dbReference type="RefSeq" id="WP_194705481.1">
    <property type="nucleotide sequence ID" value="NZ_JADKPN010000001.1"/>
</dbReference>
<feature type="transmembrane region" description="Helical" evidence="1">
    <location>
        <begin position="77"/>
        <end position="97"/>
    </location>
</feature>
<feature type="transmembrane region" description="Helical" evidence="1">
    <location>
        <begin position="103"/>
        <end position="123"/>
    </location>
</feature>
<protein>
    <submittedName>
        <fullName evidence="2">DUF1345 domain-containing protein</fullName>
    </submittedName>
</protein>
<keyword evidence="1" id="KW-0472">Membrane</keyword>
<proteinExistence type="predicted"/>
<sequence>MRRSGATARLLVALAVGAAATAGGLALVTWTIAVLVGVPVALGLFVLLGWVALWPMDATQTRTNARREEFRPAAEEPFVVGVALAGLLGVVVLLLAHSGDRHIVAGLALAGVFMAWASLHLMYAARYAYLYYGPPQGGIDFNSDDPPAYRDFLYFSYNLGMTYQVSDTAVSDPEIRAVVLRHTLFSYVFGAVVLASTINLVAGIATKK</sequence>
<dbReference type="Pfam" id="PF07077">
    <property type="entry name" value="DUF1345"/>
    <property type="match status" value="1"/>
</dbReference>
<keyword evidence="1" id="KW-1133">Transmembrane helix</keyword>
<dbReference type="AlphaFoldDB" id="A0A930VCC1"/>
<reference evidence="2" key="1">
    <citation type="submission" date="2020-11" db="EMBL/GenBank/DDBJ databases">
        <title>Nocardioides sp. nov., isolated from Soil of Cynanchum wilfordii Hemsley rhizosphere.</title>
        <authorList>
            <person name="Lee J.-S."/>
            <person name="Suh M.K."/>
            <person name="Kim J.-S."/>
        </authorList>
    </citation>
    <scope>NUCLEOTIDE SEQUENCE</scope>
    <source>
        <strain evidence="2">KCTC 19275</strain>
    </source>
</reference>
<comment type="caution">
    <text evidence="2">The sequence shown here is derived from an EMBL/GenBank/DDBJ whole genome shotgun (WGS) entry which is preliminary data.</text>
</comment>
<feature type="transmembrane region" description="Helical" evidence="1">
    <location>
        <begin position="36"/>
        <end position="56"/>
    </location>
</feature>
<keyword evidence="3" id="KW-1185">Reference proteome</keyword>
<evidence type="ECO:0000313" key="2">
    <source>
        <dbReference type="EMBL" id="MBF4762353.1"/>
    </source>
</evidence>
<feature type="transmembrane region" description="Helical" evidence="1">
    <location>
        <begin position="184"/>
        <end position="205"/>
    </location>
</feature>
<dbReference type="EMBL" id="JADKPN010000001">
    <property type="protein sequence ID" value="MBF4762353.1"/>
    <property type="molecule type" value="Genomic_DNA"/>
</dbReference>